<dbReference type="EMBL" id="BTPU01000075">
    <property type="protein sequence ID" value="GMQ64574.1"/>
    <property type="molecule type" value="Genomic_DNA"/>
</dbReference>
<evidence type="ECO:0000313" key="1">
    <source>
        <dbReference type="EMBL" id="GMQ64574.1"/>
    </source>
</evidence>
<proteinExistence type="predicted"/>
<evidence type="ECO:0000313" key="2">
    <source>
        <dbReference type="Proteomes" id="UP001374599"/>
    </source>
</evidence>
<protein>
    <submittedName>
        <fullName evidence="1">ABC transporter substrate-binding protein</fullName>
    </submittedName>
</protein>
<name>A0ACB5UPV8_9FIRM</name>
<gene>
    <name evidence="1" type="ORF">AN2V17_38110</name>
</gene>
<dbReference type="Proteomes" id="UP001374599">
    <property type="component" value="Unassembled WGS sequence"/>
</dbReference>
<sequence>MKKIVTIMLVIILTLSMTACGKKVDTKESNAPSGQSNEQTKDSGTEGEELEHVTIKLTYPGSPQKDEVMVEEAINEYLKDKINASIDLDPIEWSAYLEKTNLMMATGDELDMLFTASWYEYYTNVSKKAFVPLNDLIDTYAPKTKELLHPALFEGPKVNNELYALPTNKEIASARGLFFRKDLVDKYNFDISKIKSMDDFEPILEPMLEVIKENEPGIYPYYCNGMGLPQFNNLNDAVGSTLGVYNPRTGKIEYGEEQPEHMAMLKLAYKWNNKGYINEDAITAQESVPNMFATYMNYKPGKDAEMSTQLGVELIGIPIGKIKTTTEDVTGSMIAISRTSKNPERCMMFLELLNTDKFLNNLLNFGIEDVHYVKVKENVIDFPEGVTAQTSRYYPSSQWMFQNQFLNYLRVQEAEDKWEQFKAFNEAAEQSPLLGFSFDSSSVKSEIAACKNVGDEFSTSLAVGVMEPEEGVKKYLEKVKANGSEKIIAEKQRQVDEFLANKK</sequence>
<accession>A0ACB5UPV8</accession>
<reference evidence="1" key="1">
    <citation type="submission" date="2023-09" db="EMBL/GenBank/DDBJ databases">
        <title>Vallitalea sediminicola and Vallitalea maricola sp. nov., anaerobic bacteria isolated from marine sediment.</title>
        <authorList>
            <person name="Hirano S."/>
            <person name="Maeda A."/>
            <person name="Terahara T."/>
            <person name="Mori K."/>
            <person name="Hamada M."/>
            <person name="Matsumoto R."/>
            <person name="Kobayashi T."/>
        </authorList>
    </citation>
    <scope>NUCLEOTIDE SEQUENCE</scope>
    <source>
        <strain evidence="1">AN17-2</strain>
    </source>
</reference>
<comment type="caution">
    <text evidence="1">The sequence shown here is derived from an EMBL/GenBank/DDBJ whole genome shotgun (WGS) entry which is preliminary data.</text>
</comment>
<organism evidence="1 2">
    <name type="scientific">Vallitalea maricola</name>
    <dbReference type="NCBI Taxonomy" id="3074433"/>
    <lineage>
        <taxon>Bacteria</taxon>
        <taxon>Bacillati</taxon>
        <taxon>Bacillota</taxon>
        <taxon>Clostridia</taxon>
        <taxon>Lachnospirales</taxon>
        <taxon>Vallitaleaceae</taxon>
        <taxon>Vallitalea</taxon>
    </lineage>
</organism>
<keyword evidence="2" id="KW-1185">Reference proteome</keyword>